<evidence type="ECO:0000313" key="2">
    <source>
        <dbReference type="Proteomes" id="UP000198623"/>
    </source>
</evidence>
<organism evidence="1 2">
    <name type="scientific">Neptunomonas qingdaonensis</name>
    <dbReference type="NCBI Taxonomy" id="1045558"/>
    <lineage>
        <taxon>Bacteria</taxon>
        <taxon>Pseudomonadati</taxon>
        <taxon>Pseudomonadota</taxon>
        <taxon>Gammaproteobacteria</taxon>
        <taxon>Oceanospirillales</taxon>
        <taxon>Oceanospirillaceae</taxon>
        <taxon>Neptunomonas</taxon>
    </lineage>
</organism>
<protein>
    <submittedName>
        <fullName evidence="1">PhoP regulatory network protein YrbL</fullName>
    </submittedName>
</protein>
<proteinExistence type="predicted"/>
<gene>
    <name evidence="1" type="ORF">SAMN05216175_101334</name>
</gene>
<sequence length="202" mass="23482">MKELTQVLAVGRTRTVYQYPGEPDWLIKIENRHALVSVGKVSLFLRGLIHRLLPFFSENARELRIYKKLAFSLQGFIPEYEEVLVVTDKGLGLACRQVLDDNGQLSKTLGDYLTDSKISAETLKPQLERFFQTLFSKSLYFFDFNPNNFLIQINGGNPTLRFIDLKGYRKDRALLPLSYLSSSLAKRKMQRRIERLYKRINL</sequence>
<name>A0A1I2M1L3_9GAMM</name>
<reference evidence="2" key="1">
    <citation type="submission" date="2016-10" db="EMBL/GenBank/DDBJ databases">
        <authorList>
            <person name="Varghese N."/>
            <person name="Submissions S."/>
        </authorList>
    </citation>
    <scope>NUCLEOTIDE SEQUENCE [LARGE SCALE GENOMIC DNA]</scope>
    <source>
        <strain evidence="2">CGMCC 1.10971</strain>
    </source>
</reference>
<evidence type="ECO:0000313" key="1">
    <source>
        <dbReference type="EMBL" id="SFF84579.1"/>
    </source>
</evidence>
<dbReference type="STRING" id="1045558.SAMN05216175_101334"/>
<dbReference type="RefSeq" id="WP_090723515.1">
    <property type="nucleotide sequence ID" value="NZ_FOOU01000001.1"/>
</dbReference>
<dbReference type="EMBL" id="FOOU01000001">
    <property type="protein sequence ID" value="SFF84579.1"/>
    <property type="molecule type" value="Genomic_DNA"/>
</dbReference>
<dbReference type="Proteomes" id="UP000198623">
    <property type="component" value="Unassembled WGS sequence"/>
</dbReference>
<dbReference type="OrthoDB" id="595236at2"/>
<dbReference type="Pfam" id="PF10707">
    <property type="entry name" value="YrbL-PhoP_reg"/>
    <property type="match status" value="1"/>
</dbReference>
<accession>A0A1I2M1L3</accession>
<dbReference type="AlphaFoldDB" id="A0A1I2M1L3"/>
<dbReference type="InterPro" id="IPR019647">
    <property type="entry name" value="PhoP_reg_network_YrbL"/>
</dbReference>
<keyword evidence="2" id="KW-1185">Reference proteome</keyword>